<dbReference type="PANTHER" id="PTHR46463:SF78">
    <property type="entry name" value="RING-TYPE DOMAIN-CONTAINING PROTEIN"/>
    <property type="match status" value="1"/>
</dbReference>
<evidence type="ECO:0000256" key="6">
    <source>
        <dbReference type="ARBA" id="ARBA00022771"/>
    </source>
</evidence>
<feature type="region of interest" description="Disordered" evidence="11">
    <location>
        <begin position="833"/>
        <end position="972"/>
    </location>
</feature>
<dbReference type="PROSITE" id="PS50302">
    <property type="entry name" value="PUM"/>
    <property type="match status" value="1"/>
</dbReference>
<evidence type="ECO:0000256" key="1">
    <source>
        <dbReference type="ARBA" id="ARBA00000900"/>
    </source>
</evidence>
<evidence type="ECO:0000259" key="12">
    <source>
        <dbReference type="PROSITE" id="PS50089"/>
    </source>
</evidence>
<dbReference type="EC" id="2.3.2.27" evidence="2"/>
<organism evidence="14 15">
    <name type="scientific">Elliptochloris bilobata</name>
    <dbReference type="NCBI Taxonomy" id="381761"/>
    <lineage>
        <taxon>Eukaryota</taxon>
        <taxon>Viridiplantae</taxon>
        <taxon>Chlorophyta</taxon>
        <taxon>core chlorophytes</taxon>
        <taxon>Trebouxiophyceae</taxon>
        <taxon>Trebouxiophyceae incertae sedis</taxon>
        <taxon>Elliptochloris clade</taxon>
        <taxon>Elliptochloris</taxon>
    </lineage>
</organism>
<dbReference type="PROSITE" id="PS01358">
    <property type="entry name" value="ZF_RANBP2_1"/>
    <property type="match status" value="1"/>
</dbReference>
<evidence type="ECO:0000256" key="5">
    <source>
        <dbReference type="ARBA" id="ARBA00022737"/>
    </source>
</evidence>
<evidence type="ECO:0000256" key="3">
    <source>
        <dbReference type="ARBA" id="ARBA00022679"/>
    </source>
</evidence>
<comment type="catalytic activity">
    <reaction evidence="1">
        <text>S-ubiquitinyl-[E2 ubiquitin-conjugating enzyme]-L-cysteine + [acceptor protein]-L-lysine = [E2 ubiquitin-conjugating enzyme]-L-cysteine + N(6)-ubiquitinyl-[acceptor protein]-L-lysine.</text>
        <dbReference type="EC" id="2.3.2.27"/>
    </reaction>
</comment>
<dbReference type="SMART" id="SM00184">
    <property type="entry name" value="RING"/>
    <property type="match status" value="2"/>
</dbReference>
<dbReference type="CDD" id="cd16449">
    <property type="entry name" value="RING-HC"/>
    <property type="match status" value="1"/>
</dbReference>
<dbReference type="Proteomes" id="UP001445335">
    <property type="component" value="Unassembled WGS sequence"/>
</dbReference>
<dbReference type="GO" id="GO:0008270">
    <property type="term" value="F:zinc ion binding"/>
    <property type="evidence" value="ECO:0007669"/>
    <property type="project" value="UniProtKB-KW"/>
</dbReference>
<dbReference type="InterPro" id="IPR001313">
    <property type="entry name" value="Pumilio_RNA-bd_rpt"/>
</dbReference>
<evidence type="ECO:0000256" key="9">
    <source>
        <dbReference type="PROSITE-ProRule" id="PRU00317"/>
    </source>
</evidence>
<dbReference type="Gene3D" id="4.10.1060.10">
    <property type="entry name" value="Zinc finger, RanBP2-type"/>
    <property type="match status" value="1"/>
</dbReference>
<dbReference type="SUPFAM" id="SSF90209">
    <property type="entry name" value="Ran binding protein zinc finger-like"/>
    <property type="match status" value="1"/>
</dbReference>
<reference evidence="14 15" key="1">
    <citation type="journal article" date="2024" name="Nat. Commun.">
        <title>Phylogenomics reveals the evolutionary origins of lichenization in chlorophyte algae.</title>
        <authorList>
            <person name="Puginier C."/>
            <person name="Libourel C."/>
            <person name="Otte J."/>
            <person name="Skaloud P."/>
            <person name="Haon M."/>
            <person name="Grisel S."/>
            <person name="Petersen M."/>
            <person name="Berrin J.G."/>
            <person name="Delaux P.M."/>
            <person name="Dal Grande F."/>
            <person name="Keller J."/>
        </authorList>
    </citation>
    <scope>NUCLEOTIDE SEQUENCE [LARGE SCALE GENOMIC DNA]</scope>
    <source>
        <strain evidence="14 15">SAG 245.80</strain>
    </source>
</reference>
<evidence type="ECO:0000256" key="10">
    <source>
        <dbReference type="PROSITE-ProRule" id="PRU00322"/>
    </source>
</evidence>
<dbReference type="PANTHER" id="PTHR46463">
    <property type="entry name" value="ZINC FINGER, RING/FYVE/PHD-TYPE"/>
    <property type="match status" value="1"/>
</dbReference>
<dbReference type="GO" id="GO:0003723">
    <property type="term" value="F:RNA binding"/>
    <property type="evidence" value="ECO:0007669"/>
    <property type="project" value="InterPro"/>
</dbReference>
<keyword evidence="3" id="KW-0808">Transferase</keyword>
<feature type="compositionally biased region" description="Low complexity" evidence="11">
    <location>
        <begin position="905"/>
        <end position="918"/>
    </location>
</feature>
<name>A0AAW1QWK8_9CHLO</name>
<keyword evidence="15" id="KW-1185">Reference proteome</keyword>
<evidence type="ECO:0000256" key="2">
    <source>
        <dbReference type="ARBA" id="ARBA00012483"/>
    </source>
</evidence>
<accession>A0AAW1QWK8</accession>
<dbReference type="Pfam" id="PF13920">
    <property type="entry name" value="zf-C3HC4_3"/>
    <property type="match status" value="1"/>
</dbReference>
<evidence type="ECO:0000256" key="7">
    <source>
        <dbReference type="ARBA" id="ARBA00022786"/>
    </source>
</evidence>
<feature type="domain" description="RING-type" evidence="12">
    <location>
        <begin position="28"/>
        <end position="73"/>
    </location>
</feature>
<keyword evidence="8" id="KW-0862">Zinc</keyword>
<feature type="compositionally biased region" description="Basic and acidic residues" evidence="11">
    <location>
        <begin position="838"/>
        <end position="847"/>
    </location>
</feature>
<feature type="region of interest" description="Disordered" evidence="11">
    <location>
        <begin position="559"/>
        <end position="609"/>
    </location>
</feature>
<evidence type="ECO:0000256" key="4">
    <source>
        <dbReference type="ARBA" id="ARBA00022723"/>
    </source>
</evidence>
<gene>
    <name evidence="14" type="ORF">WJX81_003469</name>
</gene>
<keyword evidence="6 10" id="KW-0863">Zinc-finger</keyword>
<proteinExistence type="predicted"/>
<feature type="compositionally biased region" description="Pro residues" evidence="11">
    <location>
        <begin position="581"/>
        <end position="609"/>
    </location>
</feature>
<dbReference type="InterPro" id="IPR001841">
    <property type="entry name" value="Znf_RING"/>
</dbReference>
<keyword evidence="7" id="KW-0833">Ubl conjugation pathway</keyword>
<feature type="domain" description="RanBP2-type" evidence="13">
    <location>
        <begin position="124"/>
        <end position="153"/>
    </location>
</feature>
<evidence type="ECO:0000259" key="13">
    <source>
        <dbReference type="PROSITE" id="PS50199"/>
    </source>
</evidence>
<dbReference type="InterPro" id="IPR001876">
    <property type="entry name" value="Znf_RanBP2"/>
</dbReference>
<evidence type="ECO:0000256" key="11">
    <source>
        <dbReference type="SAM" id="MobiDB-lite"/>
    </source>
</evidence>
<evidence type="ECO:0000313" key="15">
    <source>
        <dbReference type="Proteomes" id="UP001445335"/>
    </source>
</evidence>
<dbReference type="InterPro" id="IPR013083">
    <property type="entry name" value="Znf_RING/FYVE/PHD"/>
</dbReference>
<evidence type="ECO:0000313" key="14">
    <source>
        <dbReference type="EMBL" id="KAK9825899.1"/>
    </source>
</evidence>
<evidence type="ECO:0000256" key="8">
    <source>
        <dbReference type="ARBA" id="ARBA00022833"/>
    </source>
</evidence>
<dbReference type="EMBL" id="JALJOU010000069">
    <property type="protein sequence ID" value="KAK9825899.1"/>
    <property type="molecule type" value="Genomic_DNA"/>
</dbReference>
<dbReference type="GO" id="GO:0061630">
    <property type="term" value="F:ubiquitin protein ligase activity"/>
    <property type="evidence" value="ECO:0007669"/>
    <property type="project" value="UniProtKB-EC"/>
</dbReference>
<dbReference type="InterPro" id="IPR011989">
    <property type="entry name" value="ARM-like"/>
</dbReference>
<sequence length="972" mass="100751">MAWGGACAWGKGAAISYVAPLKEGEEECVICFERAVQVKFRPCKHGACFTCVDKLRAANIFKADAGVKCPFCRQFVQGYDTLAGDAAAAPSLQDANRAARAAAAARDIGSRQPQQEPPPAAAQQLADWECSHCRNVNFRGRQRCNKCQRPVLHNREVPVSSGPDVLKCTPAEVLEMAQARHHPGLVRAFAEAGCQIGAGVSAGHTGGSVEAAGAAVAKRGQARLLHVARQLAEGGHVAGLATHAQGNYVLQNLLDALDKLRTAAATLRARGGAAEPELAKAEADGSDAFCVIVEGVSHALPAAALHPQGFFVTNRALELCEPADALPLAPGLVAIAPELATDPRGVHHLSKLTELLARLAGGAGPGAARGCELCAELCAALVAKGDATVARQGHHFFAGSAMVEAAGAALPAEAGAKVLDVLARSAPALSETKSGANTLALILSLEPLDAEAREVVCVLACTIAASLQGGLCNLMLRGWEPPLALLGHELVGKLLARLSSEREAAWVVALASELAMSAGAFTHNSAALATLAACLALPALPQEDLHRLAQGLGGWAGAQAAKQSLPEPHVRPAQGEGPAGGLPPQPPLPPASPARPAGRPPVPLGVQPFQPPVPVSTPMLLGMPFHFPPTLPTPAPAPAQAPAPPWPPPPPPVPVWAGGRPSGGAAAGAAWSCKACTYKHEGREAGYLSCAACGTLRAAQPAAAAQGLPGRSRPPEEDIDLARRAVRVDVPELLDEDVCSICLEEYSDSDPAVLTCCKHCYHLQCVMQWAQRSRECPMCFRALQLQDTALNELLPFGEFVPPERRGGGGGGAAHFLVDAWELERLLQRLSATAPYGRAPDRGVSRERRERRHRHRALAAPGAYAEPVGGSPASGSHEEPRAVPRAINYGARTPAGARGGGGPGRAGPSPSGNPGRSASDGPTEDAFPASWPPHTARGRLQGNEEPRSPRAGVLGAHLGGNLGESLRSRWQAL</sequence>
<dbReference type="Gene3D" id="1.25.10.10">
    <property type="entry name" value="Leucine-rich Repeat Variant"/>
    <property type="match status" value="1"/>
</dbReference>
<dbReference type="Gene3D" id="3.30.40.10">
    <property type="entry name" value="Zinc/RING finger domain, C3HC4 (zinc finger)"/>
    <property type="match status" value="2"/>
</dbReference>
<protein>
    <recommendedName>
        <fullName evidence="2">RING-type E3 ubiquitin transferase</fullName>
        <ecNumber evidence="2">2.3.2.27</ecNumber>
    </recommendedName>
</protein>
<keyword evidence="4" id="KW-0479">Metal-binding</keyword>
<dbReference type="SUPFAM" id="SSF57850">
    <property type="entry name" value="RING/U-box"/>
    <property type="match status" value="2"/>
</dbReference>
<dbReference type="Pfam" id="PF13639">
    <property type="entry name" value="zf-RING_2"/>
    <property type="match status" value="1"/>
</dbReference>
<dbReference type="SMART" id="SM00547">
    <property type="entry name" value="ZnF_RBZ"/>
    <property type="match status" value="2"/>
</dbReference>
<dbReference type="PROSITE" id="PS50089">
    <property type="entry name" value="ZF_RING_2"/>
    <property type="match status" value="2"/>
</dbReference>
<keyword evidence="5" id="KW-0677">Repeat</keyword>
<feature type="repeat" description="Pumilio" evidence="9">
    <location>
        <begin position="230"/>
        <end position="268"/>
    </location>
</feature>
<feature type="domain" description="RING-type" evidence="12">
    <location>
        <begin position="739"/>
        <end position="779"/>
    </location>
</feature>
<dbReference type="PROSITE" id="PS50199">
    <property type="entry name" value="ZF_RANBP2_2"/>
    <property type="match status" value="1"/>
</dbReference>
<dbReference type="InterPro" id="IPR036443">
    <property type="entry name" value="Znf_RanBP2_sf"/>
</dbReference>
<comment type="caution">
    <text evidence="14">The sequence shown here is derived from an EMBL/GenBank/DDBJ whole genome shotgun (WGS) entry which is preliminary data.</text>
</comment>
<dbReference type="AlphaFoldDB" id="A0AAW1QWK8"/>